<dbReference type="Proteomes" id="UP000291343">
    <property type="component" value="Unassembled WGS sequence"/>
</dbReference>
<organism evidence="2 3">
    <name type="scientific">Laodelphax striatellus</name>
    <name type="common">Small brown planthopper</name>
    <name type="synonym">Delphax striatella</name>
    <dbReference type="NCBI Taxonomy" id="195883"/>
    <lineage>
        <taxon>Eukaryota</taxon>
        <taxon>Metazoa</taxon>
        <taxon>Ecdysozoa</taxon>
        <taxon>Arthropoda</taxon>
        <taxon>Hexapoda</taxon>
        <taxon>Insecta</taxon>
        <taxon>Pterygota</taxon>
        <taxon>Neoptera</taxon>
        <taxon>Paraneoptera</taxon>
        <taxon>Hemiptera</taxon>
        <taxon>Auchenorrhyncha</taxon>
        <taxon>Fulgoroidea</taxon>
        <taxon>Delphacidae</taxon>
        <taxon>Criomorphinae</taxon>
        <taxon>Laodelphax</taxon>
    </lineage>
</organism>
<reference evidence="2 3" key="1">
    <citation type="journal article" date="2017" name="Gigascience">
        <title>Genome sequence of the small brown planthopper, Laodelphax striatellus.</title>
        <authorList>
            <person name="Zhu J."/>
            <person name="Jiang F."/>
            <person name="Wang X."/>
            <person name="Yang P."/>
            <person name="Bao Y."/>
            <person name="Zhao W."/>
            <person name="Wang W."/>
            <person name="Lu H."/>
            <person name="Wang Q."/>
            <person name="Cui N."/>
            <person name="Li J."/>
            <person name="Chen X."/>
            <person name="Luo L."/>
            <person name="Yu J."/>
            <person name="Kang L."/>
            <person name="Cui F."/>
        </authorList>
    </citation>
    <scope>NUCLEOTIDE SEQUENCE [LARGE SCALE GENOMIC DNA]</scope>
    <source>
        <strain evidence="2">Lst14</strain>
    </source>
</reference>
<feature type="compositionally biased region" description="Polar residues" evidence="1">
    <location>
        <begin position="11"/>
        <end position="24"/>
    </location>
</feature>
<dbReference type="AlphaFoldDB" id="A0A482XD52"/>
<accession>A0A482XD52</accession>
<dbReference type="EMBL" id="QKKF02012754">
    <property type="protein sequence ID" value="RZF43418.1"/>
    <property type="molecule type" value="Genomic_DNA"/>
</dbReference>
<dbReference type="InParanoid" id="A0A482XD52"/>
<comment type="caution">
    <text evidence="2">The sequence shown here is derived from an EMBL/GenBank/DDBJ whole genome shotgun (WGS) entry which is preliminary data.</text>
</comment>
<evidence type="ECO:0000313" key="3">
    <source>
        <dbReference type="Proteomes" id="UP000291343"/>
    </source>
</evidence>
<proteinExistence type="predicted"/>
<dbReference type="OrthoDB" id="10342074at2759"/>
<sequence>MEFHQGGRKSCTGSQGRFNSIESKFQNKRFDSRTSTECRKEREMKIDSFLGSEKNNKNQQFDVENCNKLNFNDQNFIDQYIQKLEKKICRLQSSPSETSIKNAPLEIRENSCQKINNCDKEISFREIKMKKLDPNKLRYDETCLASPCFPDNFAYTLKAVDWEAEYEKLMHQEMPPLDLKSLGLPSWPGSCEPPHSETSECQQAKCRMKLPPLRKEERIKLNSDDVNKLLAEYNSMKKCADAPPLPPKYRTAPSYSFLYEDVPLELTLFSKKSFDED</sequence>
<evidence type="ECO:0000313" key="2">
    <source>
        <dbReference type="EMBL" id="RZF43418.1"/>
    </source>
</evidence>
<keyword evidence="3" id="KW-1185">Reference proteome</keyword>
<protein>
    <submittedName>
        <fullName evidence="2">Uncharacterized protein</fullName>
    </submittedName>
</protein>
<feature type="region of interest" description="Disordered" evidence="1">
    <location>
        <begin position="1"/>
        <end position="37"/>
    </location>
</feature>
<evidence type="ECO:0000256" key="1">
    <source>
        <dbReference type="SAM" id="MobiDB-lite"/>
    </source>
</evidence>
<feature type="compositionally biased region" description="Basic and acidic residues" evidence="1">
    <location>
        <begin position="28"/>
        <end position="37"/>
    </location>
</feature>
<name>A0A482XD52_LAOST</name>
<gene>
    <name evidence="2" type="ORF">LSTR_LSTR001679</name>
</gene>